<dbReference type="SUPFAM" id="SSF53822">
    <property type="entry name" value="Periplasmic binding protein-like I"/>
    <property type="match status" value="1"/>
</dbReference>
<dbReference type="InterPro" id="IPR046335">
    <property type="entry name" value="LacI/GalR-like_sensor"/>
</dbReference>
<dbReference type="PANTHER" id="PTHR30146:SF109">
    <property type="entry name" value="HTH-TYPE TRANSCRIPTIONAL REGULATOR GALS"/>
    <property type="match status" value="1"/>
</dbReference>
<dbReference type="InterPro" id="IPR010982">
    <property type="entry name" value="Lambda_DNA-bd_dom_sf"/>
</dbReference>
<dbReference type="PRINTS" id="PR00036">
    <property type="entry name" value="HTHLACI"/>
</dbReference>
<dbReference type="CDD" id="cd19975">
    <property type="entry name" value="PBP1_CcpA-like"/>
    <property type="match status" value="1"/>
</dbReference>
<keyword evidence="7" id="KW-1185">Reference proteome</keyword>
<feature type="domain" description="HTH lacI-type" evidence="5">
    <location>
        <begin position="3"/>
        <end position="57"/>
    </location>
</feature>
<accession>A0ABW0HNU2</accession>
<dbReference type="InterPro" id="IPR028082">
    <property type="entry name" value="Peripla_BP_I"/>
</dbReference>
<evidence type="ECO:0000256" key="4">
    <source>
        <dbReference type="SAM" id="MobiDB-lite"/>
    </source>
</evidence>
<dbReference type="SUPFAM" id="SSF47413">
    <property type="entry name" value="lambda repressor-like DNA-binding domains"/>
    <property type="match status" value="1"/>
</dbReference>
<reference evidence="7" key="1">
    <citation type="journal article" date="2019" name="Int. J. Syst. Evol. Microbiol.">
        <title>The Global Catalogue of Microorganisms (GCM) 10K type strain sequencing project: providing services to taxonomists for standard genome sequencing and annotation.</title>
        <authorList>
            <consortium name="The Broad Institute Genomics Platform"/>
            <consortium name="The Broad Institute Genome Sequencing Center for Infectious Disease"/>
            <person name="Wu L."/>
            <person name="Ma J."/>
        </authorList>
    </citation>
    <scope>NUCLEOTIDE SEQUENCE [LARGE SCALE GENOMIC DNA]</scope>
    <source>
        <strain evidence="7">CGMCC 1.18575</strain>
    </source>
</reference>
<comment type="caution">
    <text evidence="6">The sequence shown here is derived from an EMBL/GenBank/DDBJ whole genome shotgun (WGS) entry which is preliminary data.</text>
</comment>
<dbReference type="InterPro" id="IPR000843">
    <property type="entry name" value="HTH_LacI"/>
</dbReference>
<evidence type="ECO:0000256" key="3">
    <source>
        <dbReference type="ARBA" id="ARBA00023163"/>
    </source>
</evidence>
<dbReference type="Proteomes" id="UP001596113">
    <property type="component" value="Unassembled WGS sequence"/>
</dbReference>
<organism evidence="6 7">
    <name type="scientific">Cohnella soli</name>
    <dbReference type="NCBI Taxonomy" id="425005"/>
    <lineage>
        <taxon>Bacteria</taxon>
        <taxon>Bacillati</taxon>
        <taxon>Bacillota</taxon>
        <taxon>Bacilli</taxon>
        <taxon>Bacillales</taxon>
        <taxon>Paenibacillaceae</taxon>
        <taxon>Cohnella</taxon>
    </lineage>
</organism>
<evidence type="ECO:0000313" key="6">
    <source>
        <dbReference type="EMBL" id="MFC5401532.1"/>
    </source>
</evidence>
<dbReference type="Pfam" id="PF00356">
    <property type="entry name" value="LacI"/>
    <property type="match status" value="1"/>
</dbReference>
<evidence type="ECO:0000259" key="5">
    <source>
        <dbReference type="PROSITE" id="PS50932"/>
    </source>
</evidence>
<gene>
    <name evidence="6" type="ORF">ACFPOF_02195</name>
</gene>
<feature type="region of interest" description="Disordered" evidence="4">
    <location>
        <begin position="329"/>
        <end position="348"/>
    </location>
</feature>
<dbReference type="GO" id="GO:0003677">
    <property type="term" value="F:DNA binding"/>
    <property type="evidence" value="ECO:0007669"/>
    <property type="project" value="UniProtKB-KW"/>
</dbReference>
<dbReference type="PROSITE" id="PS00356">
    <property type="entry name" value="HTH_LACI_1"/>
    <property type="match status" value="1"/>
</dbReference>
<dbReference type="Gene3D" id="1.10.260.40">
    <property type="entry name" value="lambda repressor-like DNA-binding domains"/>
    <property type="match status" value="1"/>
</dbReference>
<protein>
    <submittedName>
        <fullName evidence="6">LacI family DNA-binding transcriptional regulator</fullName>
    </submittedName>
</protein>
<sequence>MQVKIKDVAKMAGVSVTTVSRVLNGEKYVKDDLKEKVNKVIEELGYAPSQIARSLVRKKTNLIGVIVPDLTSSFYSTILSSIEDRASVNGYNLLVCNISEDIDKEYKYLNVFQEMRVEGIIIMHEKINEQIRAFIHKINTPVIFSSVKPMDQKFVSVIIDDYEAAYEATRYLIELGHEAIGFIGGDMRDITSGQNRYSGYRNAMSDRGKKLVFEHIRFGDYKVQSGYDQMKEMLSAGNRPSAVFAVSDDMAVGAMNCIRDHHLRVPEDIAVIGFDGSQLTELVRPTLTSMEQPIHEMGRVTMDVLLKLIGGETLPDGDVILKHRLMIRESSQSRSEQTNEAEETNKNT</sequence>
<evidence type="ECO:0000256" key="2">
    <source>
        <dbReference type="ARBA" id="ARBA00023125"/>
    </source>
</evidence>
<dbReference type="RefSeq" id="WP_378129180.1">
    <property type="nucleotide sequence ID" value="NZ_JBHSMI010000003.1"/>
</dbReference>
<evidence type="ECO:0000313" key="7">
    <source>
        <dbReference type="Proteomes" id="UP001596113"/>
    </source>
</evidence>
<dbReference type="PANTHER" id="PTHR30146">
    <property type="entry name" value="LACI-RELATED TRANSCRIPTIONAL REPRESSOR"/>
    <property type="match status" value="1"/>
</dbReference>
<dbReference type="Pfam" id="PF13377">
    <property type="entry name" value="Peripla_BP_3"/>
    <property type="match status" value="1"/>
</dbReference>
<dbReference type="SMART" id="SM00354">
    <property type="entry name" value="HTH_LACI"/>
    <property type="match status" value="1"/>
</dbReference>
<feature type="compositionally biased region" description="Polar residues" evidence="4">
    <location>
        <begin position="329"/>
        <end position="338"/>
    </location>
</feature>
<keyword evidence="1" id="KW-0805">Transcription regulation</keyword>
<evidence type="ECO:0000256" key="1">
    <source>
        <dbReference type="ARBA" id="ARBA00023015"/>
    </source>
</evidence>
<proteinExistence type="predicted"/>
<keyword evidence="3" id="KW-0804">Transcription</keyword>
<dbReference type="CDD" id="cd01392">
    <property type="entry name" value="HTH_LacI"/>
    <property type="match status" value="1"/>
</dbReference>
<dbReference type="Gene3D" id="3.40.50.2300">
    <property type="match status" value="2"/>
</dbReference>
<dbReference type="EMBL" id="JBHSMI010000003">
    <property type="protein sequence ID" value="MFC5401532.1"/>
    <property type="molecule type" value="Genomic_DNA"/>
</dbReference>
<keyword evidence="2 6" id="KW-0238">DNA-binding</keyword>
<name>A0ABW0HNU2_9BACL</name>
<dbReference type="PROSITE" id="PS50932">
    <property type="entry name" value="HTH_LACI_2"/>
    <property type="match status" value="1"/>
</dbReference>